<proteinExistence type="predicted"/>
<evidence type="ECO:0000256" key="1">
    <source>
        <dbReference type="SAM" id="MobiDB-lite"/>
    </source>
</evidence>
<evidence type="ECO:0000313" key="3">
    <source>
        <dbReference type="Proteomes" id="UP000027073"/>
    </source>
</evidence>
<feature type="compositionally biased region" description="Polar residues" evidence="1">
    <location>
        <begin position="44"/>
        <end position="58"/>
    </location>
</feature>
<sequence>MPRSQDKSQRRRRTSATRPPIPIPQSSGGVPEHHPKRHPVRKASQASNLTKYSGTRQGSVYDEENPERIIGSALHRFGEPAMGPIQDDRDGAMGTQGYERASLIALPLRSEVATKGTPPTPPWNRPPVVRSAVDEIFQNSMIAPVGLVCRLGYPLQWKTLSPTSTATGGVPRTTKPVQVAPRYRSVYNWAQFDSAFMAAPDEDWESEDKYDISEHVGIPQQHWMGSEATEMQPSGIMIAMSPWGNPYPQTYRLHHGAPPQYSYPQANTSCHYPATTQLGYGDSPVDSPTFHRREPTTYAATEAAMSYPRARRGTTSYETHRNEAVSTAEGSEEGTYGAVDGAYQWQGGGWAEESPSRGDQWVADRYQ</sequence>
<dbReference type="AlphaFoldDB" id="A0A067NSR2"/>
<accession>A0A067NSR2</accession>
<dbReference type="HOGENOM" id="CLU_754633_0_0_1"/>
<dbReference type="Proteomes" id="UP000027073">
    <property type="component" value="Unassembled WGS sequence"/>
</dbReference>
<feature type="region of interest" description="Disordered" evidence="1">
    <location>
        <begin position="346"/>
        <end position="367"/>
    </location>
</feature>
<protein>
    <submittedName>
        <fullName evidence="2">Uncharacterized protein</fullName>
    </submittedName>
</protein>
<reference evidence="3" key="1">
    <citation type="journal article" date="2014" name="Proc. Natl. Acad. Sci. U.S.A.">
        <title>Extensive sampling of basidiomycete genomes demonstrates inadequacy of the white-rot/brown-rot paradigm for wood decay fungi.</title>
        <authorList>
            <person name="Riley R."/>
            <person name="Salamov A.A."/>
            <person name="Brown D.W."/>
            <person name="Nagy L.G."/>
            <person name="Floudas D."/>
            <person name="Held B.W."/>
            <person name="Levasseur A."/>
            <person name="Lombard V."/>
            <person name="Morin E."/>
            <person name="Otillar R."/>
            <person name="Lindquist E.A."/>
            <person name="Sun H."/>
            <person name="LaButti K.M."/>
            <person name="Schmutz J."/>
            <person name="Jabbour D."/>
            <person name="Luo H."/>
            <person name="Baker S.E."/>
            <person name="Pisabarro A.G."/>
            <person name="Walton J.D."/>
            <person name="Blanchette R.A."/>
            <person name="Henrissat B."/>
            <person name="Martin F."/>
            <person name="Cullen D."/>
            <person name="Hibbett D.S."/>
            <person name="Grigoriev I.V."/>
        </authorList>
    </citation>
    <scope>NUCLEOTIDE SEQUENCE [LARGE SCALE GENOMIC DNA]</scope>
    <source>
        <strain evidence="3">PC15</strain>
    </source>
</reference>
<dbReference type="InParanoid" id="A0A067NSR2"/>
<dbReference type="EMBL" id="KL198009">
    <property type="protein sequence ID" value="KDQ27137.1"/>
    <property type="molecule type" value="Genomic_DNA"/>
</dbReference>
<evidence type="ECO:0000313" key="2">
    <source>
        <dbReference type="EMBL" id="KDQ27137.1"/>
    </source>
</evidence>
<feature type="region of interest" description="Disordered" evidence="1">
    <location>
        <begin position="1"/>
        <end position="64"/>
    </location>
</feature>
<dbReference type="VEuPathDB" id="FungiDB:PLEOSDRAFT_1106026"/>
<gene>
    <name evidence="2" type="ORF">PLEOSDRAFT_1106026</name>
</gene>
<dbReference type="OrthoDB" id="10408167at2759"/>
<name>A0A067NSR2_PLEO1</name>
<organism evidence="2 3">
    <name type="scientific">Pleurotus ostreatus (strain PC15)</name>
    <name type="common">Oyster mushroom</name>
    <dbReference type="NCBI Taxonomy" id="1137138"/>
    <lineage>
        <taxon>Eukaryota</taxon>
        <taxon>Fungi</taxon>
        <taxon>Dikarya</taxon>
        <taxon>Basidiomycota</taxon>
        <taxon>Agaricomycotina</taxon>
        <taxon>Agaricomycetes</taxon>
        <taxon>Agaricomycetidae</taxon>
        <taxon>Agaricales</taxon>
        <taxon>Pleurotineae</taxon>
        <taxon>Pleurotaceae</taxon>
        <taxon>Pleurotus</taxon>
    </lineage>
</organism>